<dbReference type="NCBIfam" id="NF045512">
    <property type="entry name" value="PyrPipCarbRedLhpI"/>
    <property type="match status" value="1"/>
</dbReference>
<dbReference type="InterPro" id="IPR053444">
    <property type="entry name" value="Pyr2C_reductase-like"/>
</dbReference>
<dbReference type="Gene3D" id="3.30.1780.10">
    <property type="entry name" value="ornithine cyclodeaminase, domain 1"/>
    <property type="match status" value="1"/>
</dbReference>
<dbReference type="PIRSF" id="PIRSF001439">
    <property type="entry name" value="CryM"/>
    <property type="match status" value="1"/>
</dbReference>
<name>A0A1Y6B633_9NEIS</name>
<reference evidence="2" key="1">
    <citation type="submission" date="2017-04" db="EMBL/GenBank/DDBJ databases">
        <authorList>
            <person name="Varghese N."/>
            <person name="Submissions S."/>
        </authorList>
    </citation>
    <scope>NUCLEOTIDE SEQUENCE [LARGE SCALE GENOMIC DNA]</scope>
    <source>
        <strain evidence="2">DSM 22618</strain>
    </source>
</reference>
<evidence type="ECO:0000313" key="2">
    <source>
        <dbReference type="Proteomes" id="UP000192920"/>
    </source>
</evidence>
<dbReference type="Pfam" id="PF02423">
    <property type="entry name" value="OCD_Mu_crystall"/>
    <property type="match status" value="1"/>
</dbReference>
<dbReference type="PANTHER" id="PTHR13812">
    <property type="entry name" value="KETIMINE REDUCTASE MU-CRYSTALLIN"/>
    <property type="match status" value="1"/>
</dbReference>
<organism evidence="1 2">
    <name type="scientific">Pseudogulbenkiania subflava DSM 22618</name>
    <dbReference type="NCBI Taxonomy" id="1123014"/>
    <lineage>
        <taxon>Bacteria</taxon>
        <taxon>Pseudomonadati</taxon>
        <taxon>Pseudomonadota</taxon>
        <taxon>Betaproteobacteria</taxon>
        <taxon>Neisseriales</taxon>
        <taxon>Chromobacteriaceae</taxon>
        <taxon>Pseudogulbenkiania</taxon>
    </lineage>
</organism>
<dbReference type="SUPFAM" id="SSF51735">
    <property type="entry name" value="NAD(P)-binding Rossmann-fold domains"/>
    <property type="match status" value="1"/>
</dbReference>
<dbReference type="STRING" id="1123014.SAMN02745746_00042"/>
<dbReference type="PANTHER" id="PTHR13812:SF19">
    <property type="entry name" value="KETIMINE REDUCTASE MU-CRYSTALLIN"/>
    <property type="match status" value="1"/>
</dbReference>
<dbReference type="InterPro" id="IPR003462">
    <property type="entry name" value="ODC_Mu_crystall"/>
</dbReference>
<evidence type="ECO:0000313" key="1">
    <source>
        <dbReference type="EMBL" id="SME91963.1"/>
    </source>
</evidence>
<dbReference type="GO" id="GO:0042562">
    <property type="term" value="F:hormone binding"/>
    <property type="evidence" value="ECO:0007669"/>
    <property type="project" value="TreeGrafter"/>
</dbReference>
<dbReference type="InterPro" id="IPR036291">
    <property type="entry name" value="NAD(P)-bd_dom_sf"/>
</dbReference>
<dbReference type="AlphaFoldDB" id="A0A1Y6B633"/>
<proteinExistence type="predicted"/>
<accession>A0A1Y6B633</accession>
<keyword evidence="2" id="KW-1185">Reference proteome</keyword>
<sequence length="312" mass="32571">MSMSTPLPVFSARQTAELLPFDSLCQVLAQAAEEYQAGRISSPERQVLPLPGEGVLLSMPATAHDIGMHKLVNVCPHNSRSGLPTIHGVVSVYDAASGAPRLILDGPTVTARRTAAVSMLAMRSLQASPPRHVALIGTGKQAAGHAEALAALYPGLRVDVHGHHMAAAEAFCREHDALGLDLQPATGGVAEAVQVVIMLTTSKVPVYDQPARLDRLLIGVGAFRPDMAELGPQAIAGSQLFSDDPVGARHEAGDLIQAGIDWSTVASLADAVAGRFDAARPRLFKSVGTAAWDLAAARCALANWRRGVGEGA</sequence>
<gene>
    <name evidence="1" type="ORF">SAMN02745746_00042</name>
</gene>
<protein>
    <submittedName>
        <fullName evidence="1">Ornithine cyclodeaminase</fullName>
    </submittedName>
</protein>
<dbReference type="NCBIfam" id="NF005603">
    <property type="entry name" value="PRK07340.1"/>
    <property type="match status" value="1"/>
</dbReference>
<dbReference type="EMBL" id="FXAG01000001">
    <property type="protein sequence ID" value="SME91963.1"/>
    <property type="molecule type" value="Genomic_DNA"/>
</dbReference>
<dbReference type="InterPro" id="IPR023401">
    <property type="entry name" value="ODC_N"/>
</dbReference>
<dbReference type="GO" id="GO:0005737">
    <property type="term" value="C:cytoplasm"/>
    <property type="evidence" value="ECO:0007669"/>
    <property type="project" value="TreeGrafter"/>
</dbReference>
<dbReference type="Gene3D" id="3.40.50.720">
    <property type="entry name" value="NAD(P)-binding Rossmann-like Domain"/>
    <property type="match status" value="1"/>
</dbReference>
<dbReference type="RefSeq" id="WP_085274445.1">
    <property type="nucleotide sequence ID" value="NZ_FXAG01000001.1"/>
</dbReference>
<dbReference type="Proteomes" id="UP000192920">
    <property type="component" value="Unassembled WGS sequence"/>
</dbReference>